<dbReference type="EMBL" id="ML977313">
    <property type="protein sequence ID" value="KAF2120586.1"/>
    <property type="molecule type" value="Genomic_DNA"/>
</dbReference>
<keyword evidence="3" id="KW-1185">Reference proteome</keyword>
<evidence type="ECO:0000313" key="3">
    <source>
        <dbReference type="Proteomes" id="UP000799770"/>
    </source>
</evidence>
<dbReference type="OrthoDB" id="429967at2759"/>
<dbReference type="PANTHER" id="PTHR33558:SF1">
    <property type="entry name" value="GLUTAREDOXIN-LIKE PROTEIN C5ORF63 HOMOLOG"/>
    <property type="match status" value="1"/>
</dbReference>
<name>A0A6A5ZN43_9PLEO</name>
<dbReference type="AlphaFoldDB" id="A0A6A5ZN43"/>
<keyword evidence="1" id="KW-0813">Transport</keyword>
<dbReference type="InterPro" id="IPR036249">
    <property type="entry name" value="Thioredoxin-like_sf"/>
</dbReference>
<dbReference type="PANTHER" id="PTHR33558">
    <property type="entry name" value="GLUTAREDOXIN-LIKE PROTEIN C5ORF63 HOMOLOG"/>
    <property type="match status" value="1"/>
</dbReference>
<dbReference type="Gene3D" id="3.40.30.10">
    <property type="entry name" value="Glutaredoxin"/>
    <property type="match status" value="1"/>
</dbReference>
<dbReference type="Pfam" id="PF05768">
    <property type="entry name" value="Glrx-like"/>
    <property type="match status" value="1"/>
</dbReference>
<accession>A0A6A5ZN43</accession>
<dbReference type="InterPro" id="IPR052565">
    <property type="entry name" value="Glutaredoxin-like_YDR286C"/>
</dbReference>
<comment type="similarity">
    <text evidence="1">Belongs to the glutaredoxin family.</text>
</comment>
<protein>
    <recommendedName>
        <fullName evidence="1">Glutaredoxin-like protein</fullName>
    </recommendedName>
</protein>
<evidence type="ECO:0000256" key="1">
    <source>
        <dbReference type="RuleBase" id="RU363082"/>
    </source>
</evidence>
<evidence type="ECO:0000313" key="2">
    <source>
        <dbReference type="EMBL" id="KAF2120586.1"/>
    </source>
</evidence>
<reference evidence="2" key="1">
    <citation type="journal article" date="2020" name="Stud. Mycol.">
        <title>101 Dothideomycetes genomes: a test case for predicting lifestyles and emergence of pathogens.</title>
        <authorList>
            <person name="Haridas S."/>
            <person name="Albert R."/>
            <person name="Binder M."/>
            <person name="Bloem J."/>
            <person name="Labutti K."/>
            <person name="Salamov A."/>
            <person name="Andreopoulos B."/>
            <person name="Baker S."/>
            <person name="Barry K."/>
            <person name="Bills G."/>
            <person name="Bluhm B."/>
            <person name="Cannon C."/>
            <person name="Castanera R."/>
            <person name="Culley D."/>
            <person name="Daum C."/>
            <person name="Ezra D."/>
            <person name="Gonzalez J."/>
            <person name="Henrissat B."/>
            <person name="Kuo A."/>
            <person name="Liang C."/>
            <person name="Lipzen A."/>
            <person name="Lutzoni F."/>
            <person name="Magnuson J."/>
            <person name="Mondo S."/>
            <person name="Nolan M."/>
            <person name="Ohm R."/>
            <person name="Pangilinan J."/>
            <person name="Park H.-J."/>
            <person name="Ramirez L."/>
            <person name="Alfaro M."/>
            <person name="Sun H."/>
            <person name="Tritt A."/>
            <person name="Yoshinaga Y."/>
            <person name="Zwiers L.-H."/>
            <person name="Turgeon B."/>
            <person name="Goodwin S."/>
            <person name="Spatafora J."/>
            <person name="Crous P."/>
            <person name="Grigoriev I."/>
        </authorList>
    </citation>
    <scope>NUCLEOTIDE SEQUENCE</scope>
    <source>
        <strain evidence="2">CBS 627.86</strain>
    </source>
</reference>
<dbReference type="SUPFAM" id="SSF52833">
    <property type="entry name" value="Thioredoxin-like"/>
    <property type="match status" value="1"/>
</dbReference>
<gene>
    <name evidence="2" type="ORF">BDV96DRAFT_270194</name>
</gene>
<proteinExistence type="inferred from homology"/>
<dbReference type="Proteomes" id="UP000799770">
    <property type="component" value="Unassembled WGS sequence"/>
</dbReference>
<keyword evidence="1" id="KW-0249">Electron transport</keyword>
<sequence>MFRASSRLLGPRVTLFTRANCSLCDTAKTVVENVKAKRSLEYAEINVMEPGQEKWKSVYEFDTPVIHIDKVGSGETTTSAEKLLHRFKEQQVIEAIDRVERS</sequence>
<organism evidence="2 3">
    <name type="scientific">Lophiotrema nucula</name>
    <dbReference type="NCBI Taxonomy" id="690887"/>
    <lineage>
        <taxon>Eukaryota</taxon>
        <taxon>Fungi</taxon>
        <taxon>Dikarya</taxon>
        <taxon>Ascomycota</taxon>
        <taxon>Pezizomycotina</taxon>
        <taxon>Dothideomycetes</taxon>
        <taxon>Pleosporomycetidae</taxon>
        <taxon>Pleosporales</taxon>
        <taxon>Lophiotremataceae</taxon>
        <taxon>Lophiotrema</taxon>
    </lineage>
</organism>
<dbReference type="InterPro" id="IPR008554">
    <property type="entry name" value="Glutaredoxin-like"/>
</dbReference>